<accession>A0A0F7L5S6</accession>
<proteinExistence type="predicted"/>
<feature type="transmembrane region" description="Helical" evidence="1">
    <location>
        <begin position="41"/>
        <end position="61"/>
    </location>
</feature>
<reference evidence="2" key="2">
    <citation type="submission" date="2015-03" db="EMBL/GenBank/DDBJ databases">
        <authorList>
            <person name="Chow C.-E.T."/>
            <person name="Winget D.M."/>
            <person name="White R.A.III."/>
            <person name="Hallam S.J."/>
            <person name="Suttle C.A."/>
        </authorList>
    </citation>
    <scope>NUCLEOTIDE SEQUENCE</scope>
    <source>
        <strain evidence="2">Anoxic2_3</strain>
    </source>
</reference>
<evidence type="ECO:0000313" key="2">
    <source>
        <dbReference type="EMBL" id="AKH46877.1"/>
    </source>
</evidence>
<reference evidence="2" key="1">
    <citation type="journal article" date="2015" name="Front. Microbiol.">
        <title>Combining genomic sequencing methods to explore viral diversity and reveal potential virus-host interactions.</title>
        <authorList>
            <person name="Chow C.E."/>
            <person name="Winget D.M."/>
            <person name="White R.A.III."/>
            <person name="Hallam S.J."/>
            <person name="Suttle C.A."/>
        </authorList>
    </citation>
    <scope>NUCLEOTIDE SEQUENCE</scope>
    <source>
        <strain evidence="2">Anoxic2_3</strain>
    </source>
</reference>
<dbReference type="EMBL" id="KR029587">
    <property type="protein sequence ID" value="AKH46877.1"/>
    <property type="molecule type" value="Genomic_DNA"/>
</dbReference>
<keyword evidence="1" id="KW-1133">Transmembrane helix</keyword>
<organism evidence="2">
    <name type="scientific">uncultured marine virus</name>
    <dbReference type="NCBI Taxonomy" id="186617"/>
    <lineage>
        <taxon>Viruses</taxon>
        <taxon>environmental samples</taxon>
    </lineage>
</organism>
<name>A0A0F7L5S6_9VIRU</name>
<keyword evidence="1" id="KW-0812">Transmembrane</keyword>
<sequence>MSLGQSFWTSAYSMRFATRLRSRSLPSLRTLFRSTFSTSGVSIFGVSSIVLFSFSGGLLVVSSCSSTSA</sequence>
<keyword evidence="1" id="KW-0472">Membrane</keyword>
<protein>
    <submittedName>
        <fullName evidence="2">Uncharacterized protein</fullName>
    </submittedName>
</protein>
<evidence type="ECO:0000256" key="1">
    <source>
        <dbReference type="SAM" id="Phobius"/>
    </source>
</evidence>